<dbReference type="PANTHER" id="PTHR37577">
    <property type="entry name" value="INTEGRAL MEMBRANE PROTEIN"/>
    <property type="match status" value="1"/>
</dbReference>
<dbReference type="AlphaFoldDB" id="A0A0G4NZU3"/>
<reference evidence="2 3" key="1">
    <citation type="journal article" date="2014" name="Nat. Commun.">
        <title>Multiple recent horizontal transfers of a large genomic region in cheese making fungi.</title>
        <authorList>
            <person name="Cheeseman K."/>
            <person name="Ropars J."/>
            <person name="Renault P."/>
            <person name="Dupont J."/>
            <person name="Gouzy J."/>
            <person name="Branca A."/>
            <person name="Abraham A.L."/>
            <person name="Ceppi M."/>
            <person name="Conseiller E."/>
            <person name="Debuchy R."/>
            <person name="Malagnac F."/>
            <person name="Goarin A."/>
            <person name="Silar P."/>
            <person name="Lacoste S."/>
            <person name="Sallet E."/>
            <person name="Bensimon A."/>
            <person name="Giraud T."/>
            <person name="Brygoo Y."/>
        </authorList>
    </citation>
    <scope>NUCLEOTIDE SEQUENCE [LARGE SCALE GENOMIC DNA]</scope>
    <source>
        <strain evidence="3">FM 013</strain>
    </source>
</reference>
<keyword evidence="3" id="KW-1185">Reference proteome</keyword>
<accession>A0A0G4NZU3</accession>
<dbReference type="PANTHER" id="PTHR37577:SF1">
    <property type="entry name" value="INTEGRAL MEMBRANE PROTEIN"/>
    <property type="match status" value="1"/>
</dbReference>
<feature type="transmembrane region" description="Helical" evidence="1">
    <location>
        <begin position="491"/>
        <end position="513"/>
    </location>
</feature>
<sequence length="548" mass="61701">MVGKARGSRSSTFQPQIQGDAPNIPAWIRALPPSRASSGDPCLLTRTMTSDASYNCHAPWPETIPENPDITGQGVVISYIATSGTAVLLIMVYFLAIHDPSLDPFRKKGDSSNSPRCGNPVDTIFLRTLRHIPRQFMGNMRLPNDKLERSFIKCIVAMSDTQLVTGFSILISGFVQLRQGLQSYHWLAIVDLAWFSSITHLACLTFLRSHLRNHSLERTLRVMAMASLAIMLIVALSFTSTYWWALVYGYEAYKGLGYLTDVDTIHHPAICHLGIQVYDVPLGLNDNPQYLDLSVGYISMIISMLLMVFGFAFRVMKLYRALSVGFIQRVRSQISAYVRHILRVVYVWCCSNRNSPGLRRGLVYRPLLALFLTTRLLLDLWSSMLLEILWLLVAFSWGVMRLMSLLQVTHGIFFETFTVDESQNSQWGFGQVVAIVLLIVPLITFVEAFGQELLGTAITYMAVIFIFLVIVAFKMVSLGMLTAILELRMPIILIIPNFFGLMLFSLMIEAAFSPVPQIPSRTRKFLHLAVVFMTGLSDRLCYNLALRV</sequence>
<evidence type="ECO:0000256" key="1">
    <source>
        <dbReference type="SAM" id="Phobius"/>
    </source>
</evidence>
<proteinExistence type="predicted"/>
<dbReference type="Proteomes" id="UP000053732">
    <property type="component" value="Unassembled WGS sequence"/>
</dbReference>
<feature type="transmembrane region" description="Helical" evidence="1">
    <location>
        <begin position="294"/>
        <end position="313"/>
    </location>
</feature>
<gene>
    <name evidence="2" type="ORF">PCAMFM013_S003g000387</name>
</gene>
<feature type="transmembrane region" description="Helical" evidence="1">
    <location>
        <begin position="458"/>
        <end position="484"/>
    </location>
</feature>
<name>A0A0G4NZU3_PENC3</name>
<organism evidence="2 3">
    <name type="scientific">Penicillium camemberti (strain FM 013)</name>
    <dbReference type="NCBI Taxonomy" id="1429867"/>
    <lineage>
        <taxon>Eukaryota</taxon>
        <taxon>Fungi</taxon>
        <taxon>Dikarya</taxon>
        <taxon>Ascomycota</taxon>
        <taxon>Pezizomycotina</taxon>
        <taxon>Eurotiomycetes</taxon>
        <taxon>Eurotiomycetidae</taxon>
        <taxon>Eurotiales</taxon>
        <taxon>Aspergillaceae</taxon>
        <taxon>Penicillium</taxon>
    </lineage>
</organism>
<keyword evidence="1" id="KW-1133">Transmembrane helix</keyword>
<evidence type="ECO:0000313" key="3">
    <source>
        <dbReference type="Proteomes" id="UP000053732"/>
    </source>
</evidence>
<feature type="transmembrane region" description="Helical" evidence="1">
    <location>
        <begin position="219"/>
        <end position="245"/>
    </location>
</feature>
<dbReference type="EMBL" id="HG793136">
    <property type="protein sequence ID" value="CRL19596.1"/>
    <property type="molecule type" value="Genomic_DNA"/>
</dbReference>
<keyword evidence="1" id="KW-0812">Transmembrane</keyword>
<feature type="transmembrane region" description="Helical" evidence="1">
    <location>
        <begin position="427"/>
        <end position="446"/>
    </location>
</feature>
<dbReference type="InterPro" id="IPR053018">
    <property type="entry name" value="Elsinochrome_Biosynth-Asso"/>
</dbReference>
<evidence type="ECO:0000313" key="2">
    <source>
        <dbReference type="EMBL" id="CRL19596.1"/>
    </source>
</evidence>
<protein>
    <submittedName>
        <fullName evidence="2">Str. FM013</fullName>
    </submittedName>
</protein>
<feature type="transmembrane region" description="Helical" evidence="1">
    <location>
        <begin position="76"/>
        <end position="97"/>
    </location>
</feature>
<keyword evidence="1" id="KW-0472">Membrane</keyword>
<dbReference type="STRING" id="1429867.A0A0G4NZU3"/>
<feature type="transmembrane region" description="Helical" evidence="1">
    <location>
        <begin position="388"/>
        <end position="406"/>
    </location>
</feature>
<feature type="transmembrane region" description="Helical" evidence="1">
    <location>
        <begin position="186"/>
        <end position="207"/>
    </location>
</feature>